<proteinExistence type="inferred from homology"/>
<evidence type="ECO:0000256" key="10">
    <source>
        <dbReference type="PIRSR" id="PIRSR000290-3"/>
    </source>
</evidence>
<keyword evidence="4" id="KW-0883">Thioether bond</keyword>
<dbReference type="PROSITE" id="PS00497">
    <property type="entry name" value="TYROSINASE_1"/>
    <property type="match status" value="1"/>
</dbReference>
<feature type="binding site" evidence="8">
    <location>
        <position position="187"/>
    </location>
    <ligand>
        <name>Cu cation</name>
        <dbReference type="ChEBI" id="CHEBI:23378"/>
        <label>A</label>
    </ligand>
</feature>
<dbReference type="Pfam" id="PF00264">
    <property type="entry name" value="Tyrosinase"/>
    <property type="match status" value="1"/>
</dbReference>
<comment type="caution">
    <text evidence="14">The sequence shown here is derived from an EMBL/GenBank/DDBJ whole genome shotgun (WGS) entry which is preliminary data.</text>
</comment>
<feature type="disulfide bond" evidence="9">
    <location>
        <begin position="112"/>
        <end position="127"/>
    </location>
</feature>
<evidence type="ECO:0000256" key="4">
    <source>
        <dbReference type="ARBA" id="ARBA00022784"/>
    </source>
</evidence>
<protein>
    <recommendedName>
        <fullName evidence="12 13">Tyrosinase copper-binding domain-containing protein</fullName>
    </recommendedName>
</protein>
<dbReference type="FunFam" id="1.10.1280.10:FF:000007">
    <property type="entry name" value="Polyphenol oxidase, chloroplastic"/>
    <property type="match status" value="1"/>
</dbReference>
<dbReference type="InterPro" id="IPR050316">
    <property type="entry name" value="Tyrosinase/Hemocyanin"/>
</dbReference>
<dbReference type="EMBL" id="CAUOFW020001446">
    <property type="protein sequence ID" value="CAK9144949.1"/>
    <property type="molecule type" value="Genomic_DNA"/>
</dbReference>
<feature type="disulfide bond" evidence="9">
    <location>
        <begin position="126"/>
        <end position="188"/>
    </location>
</feature>
<feature type="binding site" evidence="8">
    <location>
        <position position="217"/>
    </location>
    <ligand>
        <name>Cu cation</name>
        <dbReference type="ChEBI" id="CHEBI:23378"/>
        <label>A</label>
    </ligand>
</feature>
<dbReference type="Pfam" id="PF12143">
    <property type="entry name" value="PPO1_KFDV"/>
    <property type="match status" value="1"/>
</dbReference>
<feature type="binding site" evidence="8">
    <location>
        <position position="208"/>
    </location>
    <ligand>
        <name>Cu cation</name>
        <dbReference type="ChEBI" id="CHEBI:23378"/>
        <label>A</label>
    </ligand>
</feature>
<keyword evidence="3 8" id="KW-0479">Metal-binding</keyword>
<dbReference type="InterPro" id="IPR008922">
    <property type="entry name" value="Di-copper_centre_dom_sf"/>
</dbReference>
<dbReference type="Pfam" id="PF12142">
    <property type="entry name" value="PPO1_DWL"/>
    <property type="match status" value="1"/>
</dbReference>
<dbReference type="InterPro" id="IPR016213">
    <property type="entry name" value="Polyphenol_oxidase"/>
</dbReference>
<dbReference type="Gene3D" id="1.10.1280.10">
    <property type="entry name" value="Di-copper center containing domain from catechol oxidase"/>
    <property type="match status" value="1"/>
</dbReference>
<evidence type="ECO:0000313" key="14">
    <source>
        <dbReference type="EMBL" id="CAK9144949.1"/>
    </source>
</evidence>
<dbReference type="GO" id="GO:0016491">
    <property type="term" value="F:oxidoreductase activity"/>
    <property type="evidence" value="ECO:0007669"/>
    <property type="project" value="UniProtKB-KW"/>
</dbReference>
<dbReference type="InterPro" id="IPR022739">
    <property type="entry name" value="Polyphenol_oxidase_cen"/>
</dbReference>
<dbReference type="SUPFAM" id="SSF48056">
    <property type="entry name" value="Di-copper centre-containing domain"/>
    <property type="match status" value="1"/>
</dbReference>
<evidence type="ECO:0000256" key="9">
    <source>
        <dbReference type="PIRSR" id="PIRSR000290-2"/>
    </source>
</evidence>
<comment type="cofactor">
    <cofactor evidence="8">
        <name>Cu(2+)</name>
        <dbReference type="ChEBI" id="CHEBI:29036"/>
    </cofactor>
    <text evidence="8">Binds 2 copper ions per subunit.</text>
</comment>
<keyword evidence="6 8" id="KW-0186">Copper</keyword>
<feature type="region of interest" description="Disordered" evidence="11">
    <location>
        <begin position="53"/>
        <end position="75"/>
    </location>
</feature>
<evidence type="ECO:0000256" key="3">
    <source>
        <dbReference type="ARBA" id="ARBA00022723"/>
    </source>
</evidence>
<feature type="binding site" evidence="8">
    <location>
        <position position="375"/>
    </location>
    <ligand>
        <name>Cu cation</name>
        <dbReference type="ChEBI" id="CHEBI:23378"/>
        <label>B</label>
    </ligand>
</feature>
<evidence type="ECO:0000256" key="5">
    <source>
        <dbReference type="ARBA" id="ARBA00023002"/>
    </source>
</evidence>
<feature type="domain" description="Tyrosinase copper-binding" evidence="12">
    <location>
        <begin position="208"/>
        <end position="225"/>
    </location>
</feature>
<accession>A0ABC8RJ10</accession>
<feature type="compositionally biased region" description="Polar residues" evidence="11">
    <location>
        <begin position="59"/>
        <end position="70"/>
    </location>
</feature>
<evidence type="ECO:0000259" key="12">
    <source>
        <dbReference type="PROSITE" id="PS00497"/>
    </source>
</evidence>
<reference evidence="14 15" key="1">
    <citation type="submission" date="2024-02" db="EMBL/GenBank/DDBJ databases">
        <authorList>
            <person name="Vignale AGUSTIN F."/>
            <person name="Sosa J E."/>
            <person name="Modenutti C."/>
        </authorList>
    </citation>
    <scope>NUCLEOTIDE SEQUENCE [LARGE SCALE GENOMIC DNA]</scope>
</reference>
<organism evidence="14 15">
    <name type="scientific">Ilex paraguariensis</name>
    <name type="common">yerba mate</name>
    <dbReference type="NCBI Taxonomy" id="185542"/>
    <lineage>
        <taxon>Eukaryota</taxon>
        <taxon>Viridiplantae</taxon>
        <taxon>Streptophyta</taxon>
        <taxon>Embryophyta</taxon>
        <taxon>Tracheophyta</taxon>
        <taxon>Spermatophyta</taxon>
        <taxon>Magnoliopsida</taxon>
        <taxon>eudicotyledons</taxon>
        <taxon>Gunneridae</taxon>
        <taxon>Pentapetalae</taxon>
        <taxon>asterids</taxon>
        <taxon>campanulids</taxon>
        <taxon>Aquifoliales</taxon>
        <taxon>Aquifoliaceae</taxon>
        <taxon>Ilex</taxon>
    </lineage>
</organism>
<dbReference type="PANTHER" id="PTHR11474:SF95">
    <property type="entry name" value="POLYPHENOL OXIDASE, CHLOROPLASTIC-LIKE"/>
    <property type="match status" value="1"/>
</dbReference>
<feature type="cross-link" description="2'-(S-cysteinyl)-histidine (Cys-His)" evidence="10">
    <location>
        <begin position="191"/>
        <end position="208"/>
    </location>
</feature>
<dbReference type="GO" id="GO:0005507">
    <property type="term" value="F:copper ion binding"/>
    <property type="evidence" value="ECO:0007669"/>
    <property type="project" value="UniProtKB-ARBA"/>
</dbReference>
<evidence type="ECO:0000259" key="13">
    <source>
        <dbReference type="PROSITE" id="PS00498"/>
    </source>
</evidence>
<dbReference type="Proteomes" id="UP001642360">
    <property type="component" value="Unassembled WGS sequence"/>
</dbReference>
<evidence type="ECO:0000256" key="11">
    <source>
        <dbReference type="SAM" id="MobiDB-lite"/>
    </source>
</evidence>
<evidence type="ECO:0000256" key="2">
    <source>
        <dbReference type="ARBA" id="ARBA00011245"/>
    </source>
</evidence>
<comment type="subunit">
    <text evidence="2">Monomer.</text>
</comment>
<gene>
    <name evidence="14" type="ORF">ILEXP_LOCUS12733</name>
</gene>
<feature type="binding site" evidence="8">
    <location>
        <position position="345"/>
    </location>
    <ligand>
        <name>Cu cation</name>
        <dbReference type="ChEBI" id="CHEBI:23378"/>
        <label>B</label>
    </ligand>
</feature>
<evidence type="ECO:0000313" key="15">
    <source>
        <dbReference type="Proteomes" id="UP001642360"/>
    </source>
</evidence>
<evidence type="ECO:0000256" key="1">
    <source>
        <dbReference type="ARBA" id="ARBA00009928"/>
    </source>
</evidence>
<feature type="domain" description="Tyrosinase copper-binding" evidence="13">
    <location>
        <begin position="368"/>
        <end position="379"/>
    </location>
</feature>
<keyword evidence="15" id="KW-1185">Reference proteome</keyword>
<dbReference type="InterPro" id="IPR022740">
    <property type="entry name" value="Polyphenol_oxidase_C"/>
</dbReference>
<keyword evidence="7 9" id="KW-1015">Disulfide bond</keyword>
<dbReference type="AlphaFoldDB" id="A0ABC8RJ10"/>
<dbReference type="InterPro" id="IPR002227">
    <property type="entry name" value="Tyrosinase_Cu-bd"/>
</dbReference>
<dbReference type="PANTHER" id="PTHR11474">
    <property type="entry name" value="TYROSINASE FAMILY MEMBER"/>
    <property type="match status" value="1"/>
</dbReference>
<dbReference type="PROSITE" id="PS00498">
    <property type="entry name" value="TYROSINASE_2"/>
    <property type="match status" value="1"/>
</dbReference>
<evidence type="ECO:0000256" key="8">
    <source>
        <dbReference type="PIRSR" id="PIRSR000290-1"/>
    </source>
</evidence>
<evidence type="ECO:0000256" key="7">
    <source>
        <dbReference type="ARBA" id="ARBA00023157"/>
    </source>
</evidence>
<keyword evidence="5" id="KW-0560">Oxidoreductase</keyword>
<comment type="similarity">
    <text evidence="1">Belongs to the tyrosinase family.</text>
</comment>
<dbReference type="PIRSF" id="PIRSF000290">
    <property type="entry name" value="PPO_plant"/>
    <property type="match status" value="1"/>
</dbReference>
<sequence>MASLPTAGTATVYSPFFFNTPSTFSLSPCQFFPKTPRFLSHEKPKRRTVVSCKAIGGDQNPTTNPQNGETSPGKFDRRNVLLGLGGLYSASNLVIPPLTFANPVSVPDLSSCSDASLPAGVTPTNCCPPSATKVIDFELPSSPVMRTRPAAHLVDKEYIAKYSKAIELMKALPEDDPRNFMQQANVHCAYCDSAYEQEGFPEEKVDVHFSWIFFPFHRFYLYFFEKILGKLINDPTFALPFWNYDSPDGMTIPTMFTDTNSSLYDPLRDALHQPPTIMDLNYFGPSTETTQNDQQQISYNLTTMYKQMVSCSKNAELFFGQAYRAGDDQPNGAGAIENIPHTPVHIWTGDRNQPNGENMGRFYSAGRDPIFYCHHANVDRLWNIWKTLGGKRRDPTDKDWLNASFVFYNENAQLVRVKIKDSVDTTKLGYTYQDVPIQWQKAKPTPRNTKVAGKLSKAGVAIAPEIPPASEVFPTVLDRVVKAMVKRPKKKRSKKDKEEEEEVLVVDGIELEKDVYSKFDVFINDDEESECSPDKTEFAGSFAHIPMKLAPGKKRNLSLRFGITELLEDLGVEDDDSLLVTLLPKAATGLVTIGGVKIEFSA</sequence>
<evidence type="ECO:0000256" key="6">
    <source>
        <dbReference type="ARBA" id="ARBA00023008"/>
    </source>
</evidence>
<feature type="binding site" evidence="8">
    <location>
        <position position="341"/>
    </location>
    <ligand>
        <name>Cu cation</name>
        <dbReference type="ChEBI" id="CHEBI:23378"/>
        <label>B</label>
    </ligand>
</feature>
<name>A0ABC8RJ10_9AQUA</name>
<dbReference type="PRINTS" id="PR00092">
    <property type="entry name" value="TYROSINASE"/>
</dbReference>